<dbReference type="CDD" id="cd00293">
    <property type="entry name" value="USP-like"/>
    <property type="match status" value="1"/>
</dbReference>
<dbReference type="Gene3D" id="3.90.1150.10">
    <property type="entry name" value="Aspartate Aminotransferase, domain 1"/>
    <property type="match status" value="1"/>
</dbReference>
<keyword evidence="3" id="KW-0378">Hydrolase</keyword>
<feature type="domain" description="Aminotransferase class V" evidence="1">
    <location>
        <begin position="209"/>
        <end position="397"/>
    </location>
</feature>
<dbReference type="SUPFAM" id="SSF52402">
    <property type="entry name" value="Adenine nucleotide alpha hydrolases-like"/>
    <property type="match status" value="1"/>
</dbReference>
<gene>
    <name evidence="3" type="ORF">SCF082_LOCUS23032</name>
    <name evidence="4" type="ORF">SCF082_LOCUS24145</name>
</gene>
<dbReference type="Gene3D" id="3.40.50.12370">
    <property type="match status" value="1"/>
</dbReference>
<dbReference type="Proteomes" id="UP001642464">
    <property type="component" value="Unassembled WGS sequence"/>
</dbReference>
<dbReference type="EMBL" id="CAXAMM010017779">
    <property type="protein sequence ID" value="CAK9041893.1"/>
    <property type="molecule type" value="Genomic_DNA"/>
</dbReference>
<organism evidence="3 5">
    <name type="scientific">Durusdinium trenchii</name>
    <dbReference type="NCBI Taxonomy" id="1381693"/>
    <lineage>
        <taxon>Eukaryota</taxon>
        <taxon>Sar</taxon>
        <taxon>Alveolata</taxon>
        <taxon>Dinophyceae</taxon>
        <taxon>Suessiales</taxon>
        <taxon>Symbiodiniaceae</taxon>
        <taxon>Durusdinium</taxon>
    </lineage>
</organism>
<accession>A0ABP0LM00</accession>
<evidence type="ECO:0000313" key="3">
    <source>
        <dbReference type="EMBL" id="CAK9039382.1"/>
    </source>
</evidence>
<dbReference type="InterPro" id="IPR015422">
    <property type="entry name" value="PyrdxlP-dep_Trfase_small"/>
</dbReference>
<reference evidence="3 5" key="1">
    <citation type="submission" date="2024-02" db="EMBL/GenBank/DDBJ databases">
        <authorList>
            <person name="Chen Y."/>
            <person name="Shah S."/>
            <person name="Dougan E. K."/>
            <person name="Thang M."/>
            <person name="Chan C."/>
        </authorList>
    </citation>
    <scope>NUCLEOTIDE SEQUENCE [LARGE SCALE GENOMIC DNA]</scope>
</reference>
<comment type="caution">
    <text evidence="3">The sequence shown here is derived from an EMBL/GenBank/DDBJ whole genome shotgun (WGS) entry which is preliminary data.</text>
</comment>
<proteinExistence type="predicted"/>
<name>A0ABP0LM00_9DINO</name>
<dbReference type="EMBL" id="CAXAMM010016668">
    <property type="protein sequence ID" value="CAK9039382.1"/>
    <property type="molecule type" value="Genomic_DNA"/>
</dbReference>
<sequence length="405" mass="43496">MSATEQLTDAPDERIKFLVIASEHPEARLAAFFSGRRAKRSGARVTLLHVLEPPEFGHWATVAETMRAEAQENAEAVLHEFAAEVKAQSGEAPEEIIREGRMVDEIKKLIEEDPLIAILFLGASTESSGPGPLVSALAHNPAYLGARPIPVVVVPGSATRDELRKLRGLPRSLALTRKTYALSQMRAVLDMNLYSFPAASLLPILMHGRVYSIFDIAQAAGTVPVSLNQWGADFAVGTSLKYLCGGTGAAYLWAAQDTAAKCEPMAVGWFSHAHPFAFDIHHFEYADGAARYTGGTPSVGPLAGACAGHEILNRHGADAIYEHNQALLTKLFNGLPESAIASTTLDGARGSAALICVRDYDRAAATLKEAGVSHDTRKGAVRISVHLYNDEEDVDALLDALQPWV</sequence>
<evidence type="ECO:0000259" key="1">
    <source>
        <dbReference type="Pfam" id="PF00266"/>
    </source>
</evidence>
<dbReference type="InterPro" id="IPR015424">
    <property type="entry name" value="PyrdxlP-dep_Trfase"/>
</dbReference>
<keyword evidence="5" id="KW-1185">Reference proteome</keyword>
<dbReference type="Gene3D" id="3.40.640.10">
    <property type="entry name" value="Type I PLP-dependent aspartate aminotransferase-like (Major domain)"/>
    <property type="match status" value="1"/>
</dbReference>
<dbReference type="InterPro" id="IPR000192">
    <property type="entry name" value="Aminotrans_V_dom"/>
</dbReference>
<dbReference type="Pfam" id="PF00266">
    <property type="entry name" value="Aminotran_5"/>
    <property type="match status" value="1"/>
</dbReference>
<protein>
    <submittedName>
        <fullName evidence="3">Kynureninase (L-kynurenine hydrolase)</fullName>
    </submittedName>
</protein>
<dbReference type="PANTHER" id="PTHR43586:SF4">
    <property type="entry name" value="ISOPENICILLIN N EPIMERASE"/>
    <property type="match status" value="1"/>
</dbReference>
<evidence type="ECO:0000313" key="5">
    <source>
        <dbReference type="Proteomes" id="UP001642464"/>
    </source>
</evidence>
<dbReference type="SUPFAM" id="SSF53383">
    <property type="entry name" value="PLP-dependent transferases"/>
    <property type="match status" value="1"/>
</dbReference>
<dbReference type="InterPro" id="IPR015421">
    <property type="entry name" value="PyrdxlP-dep_Trfase_major"/>
</dbReference>
<dbReference type="InterPro" id="IPR006016">
    <property type="entry name" value="UspA"/>
</dbReference>
<dbReference type="Pfam" id="PF00582">
    <property type="entry name" value="Usp"/>
    <property type="match status" value="1"/>
</dbReference>
<evidence type="ECO:0000313" key="4">
    <source>
        <dbReference type="EMBL" id="CAK9041893.1"/>
    </source>
</evidence>
<evidence type="ECO:0000259" key="2">
    <source>
        <dbReference type="Pfam" id="PF00582"/>
    </source>
</evidence>
<dbReference type="GO" id="GO:0016787">
    <property type="term" value="F:hydrolase activity"/>
    <property type="evidence" value="ECO:0007669"/>
    <property type="project" value="UniProtKB-KW"/>
</dbReference>
<dbReference type="PANTHER" id="PTHR43586">
    <property type="entry name" value="CYSTEINE DESULFURASE"/>
    <property type="match status" value="1"/>
</dbReference>
<feature type="domain" description="UspA" evidence="2">
    <location>
        <begin position="17"/>
        <end position="113"/>
    </location>
</feature>